<evidence type="ECO:0000256" key="1">
    <source>
        <dbReference type="ARBA" id="ARBA00022630"/>
    </source>
</evidence>
<reference evidence="6" key="1">
    <citation type="submission" date="2016-05" db="EMBL/GenBank/DDBJ databases">
        <title>Paenibacillus oryzae. sp. nov., isolated from the rice root.</title>
        <authorList>
            <person name="Zhang J."/>
            <person name="Zhang X."/>
        </authorList>
    </citation>
    <scope>NUCLEOTIDE SEQUENCE [LARGE SCALE GENOMIC DNA]</scope>
    <source>
        <strain evidence="6">KCTC13222</strain>
    </source>
</reference>
<keyword evidence="2" id="KW-0274">FAD</keyword>
<dbReference type="SUPFAM" id="SSF56176">
    <property type="entry name" value="FAD-binding/transporter-associated domain-like"/>
    <property type="match status" value="1"/>
</dbReference>
<proteinExistence type="predicted"/>
<accession>A0A1C1A3Z6</accession>
<sequence length="287" mass="32213">MISYDFDYYKPTTYQEAVHIYQQAEANGQEPLYYAGGTEIISMARLMQLRTGAVIDIKAVPECNVLHIYGEQLVIGAAITLTTLSESPIFPLLADTARRIADHTNRNKITVGGNLCGKFIYREALLPFLLADSQVVLMGPNGIRHVSVHQVLNGQPQLAKGELVLQILTDKRVIDLPYFTVKKTKMEKIDYPIVRISALRTKEGIRIAFSGVSAVPFRSRMIEDILNEVSLPLEERIERIIRIWPFPILNDILSSAAYRTFVLRNTIIETVAALEGGVDNHGWNSQM</sequence>
<dbReference type="PANTHER" id="PTHR42659">
    <property type="entry name" value="XANTHINE DEHYDROGENASE SUBUNIT C-RELATED"/>
    <property type="match status" value="1"/>
</dbReference>
<dbReference type="Gene3D" id="3.30.465.10">
    <property type="match status" value="1"/>
</dbReference>
<keyword evidence="1" id="KW-0285">Flavoprotein</keyword>
<dbReference type="GO" id="GO:0016491">
    <property type="term" value="F:oxidoreductase activity"/>
    <property type="evidence" value="ECO:0007669"/>
    <property type="project" value="UniProtKB-KW"/>
</dbReference>
<dbReference type="Proteomes" id="UP000093309">
    <property type="component" value="Unassembled WGS sequence"/>
</dbReference>
<organism evidence="5 6">
    <name type="scientific">Paenibacillus pectinilyticus</name>
    <dbReference type="NCBI Taxonomy" id="512399"/>
    <lineage>
        <taxon>Bacteria</taxon>
        <taxon>Bacillati</taxon>
        <taxon>Bacillota</taxon>
        <taxon>Bacilli</taxon>
        <taxon>Bacillales</taxon>
        <taxon>Paenibacillaceae</taxon>
        <taxon>Paenibacillus</taxon>
    </lineage>
</organism>
<dbReference type="AlphaFoldDB" id="A0A1C1A3Z6"/>
<dbReference type="GO" id="GO:0071949">
    <property type="term" value="F:FAD binding"/>
    <property type="evidence" value="ECO:0007669"/>
    <property type="project" value="InterPro"/>
</dbReference>
<dbReference type="PROSITE" id="PS51387">
    <property type="entry name" value="FAD_PCMH"/>
    <property type="match status" value="1"/>
</dbReference>
<name>A0A1C1A3Z6_9BACL</name>
<dbReference type="EMBL" id="LYPC01000014">
    <property type="protein sequence ID" value="OCT15281.1"/>
    <property type="molecule type" value="Genomic_DNA"/>
</dbReference>
<keyword evidence="6" id="KW-1185">Reference proteome</keyword>
<evidence type="ECO:0000259" key="4">
    <source>
        <dbReference type="PROSITE" id="PS51387"/>
    </source>
</evidence>
<dbReference type="SUPFAM" id="SSF55447">
    <property type="entry name" value="CO dehydrogenase flavoprotein C-terminal domain-like"/>
    <property type="match status" value="1"/>
</dbReference>
<dbReference type="InterPro" id="IPR005107">
    <property type="entry name" value="CO_DH_flav_C"/>
</dbReference>
<keyword evidence="3" id="KW-0560">Oxidoreductase</keyword>
<evidence type="ECO:0000313" key="6">
    <source>
        <dbReference type="Proteomes" id="UP000093309"/>
    </source>
</evidence>
<dbReference type="Pfam" id="PF00941">
    <property type="entry name" value="FAD_binding_5"/>
    <property type="match status" value="1"/>
</dbReference>
<evidence type="ECO:0000256" key="3">
    <source>
        <dbReference type="ARBA" id="ARBA00023002"/>
    </source>
</evidence>
<dbReference type="Gene3D" id="3.30.390.50">
    <property type="entry name" value="CO dehydrogenase flavoprotein, C-terminal domain"/>
    <property type="match status" value="1"/>
</dbReference>
<evidence type="ECO:0000313" key="5">
    <source>
        <dbReference type="EMBL" id="OCT15281.1"/>
    </source>
</evidence>
<dbReference type="InterPro" id="IPR016167">
    <property type="entry name" value="FAD-bd_PCMH_sub1"/>
</dbReference>
<gene>
    <name evidence="5" type="ORF">A8709_14380</name>
</gene>
<dbReference type="InterPro" id="IPR036683">
    <property type="entry name" value="CO_DH_flav_C_dom_sf"/>
</dbReference>
<dbReference type="InterPro" id="IPR016169">
    <property type="entry name" value="FAD-bd_PCMH_sub2"/>
</dbReference>
<dbReference type="OrthoDB" id="9774454at2"/>
<dbReference type="SMART" id="SM01092">
    <property type="entry name" value="CO_deh_flav_C"/>
    <property type="match status" value="1"/>
</dbReference>
<dbReference type="PANTHER" id="PTHR42659:SF2">
    <property type="entry name" value="XANTHINE DEHYDROGENASE SUBUNIT C-RELATED"/>
    <property type="match status" value="1"/>
</dbReference>
<dbReference type="InterPro" id="IPR002346">
    <property type="entry name" value="Mopterin_DH_FAD-bd"/>
</dbReference>
<dbReference type="Gene3D" id="3.30.43.10">
    <property type="entry name" value="Uridine Diphospho-n-acetylenolpyruvylglucosamine Reductase, domain 2"/>
    <property type="match status" value="1"/>
</dbReference>
<dbReference type="STRING" id="512399.A8709_14380"/>
<protein>
    <submittedName>
        <fullName evidence="5">Xanthine dehydrogenase</fullName>
    </submittedName>
</protein>
<dbReference type="InterPro" id="IPR036318">
    <property type="entry name" value="FAD-bd_PCMH-like_sf"/>
</dbReference>
<feature type="domain" description="FAD-binding PCMH-type" evidence="4">
    <location>
        <begin position="1"/>
        <end position="178"/>
    </location>
</feature>
<dbReference type="InterPro" id="IPR016166">
    <property type="entry name" value="FAD-bd_PCMH"/>
</dbReference>
<dbReference type="RefSeq" id="WP_065852192.1">
    <property type="nucleotide sequence ID" value="NZ_LYPC01000014.1"/>
</dbReference>
<comment type="caution">
    <text evidence="5">The sequence shown here is derived from an EMBL/GenBank/DDBJ whole genome shotgun (WGS) entry which is preliminary data.</text>
</comment>
<dbReference type="InterPro" id="IPR051312">
    <property type="entry name" value="Diverse_Substr_Oxidored"/>
</dbReference>
<evidence type="ECO:0000256" key="2">
    <source>
        <dbReference type="ARBA" id="ARBA00022827"/>
    </source>
</evidence>